<dbReference type="InterPro" id="IPR002401">
    <property type="entry name" value="Cyt_P450_E_grp-I"/>
</dbReference>
<evidence type="ECO:0000256" key="2">
    <source>
        <dbReference type="PIRSR" id="PIRSR602401-1"/>
    </source>
</evidence>
<proteinExistence type="predicted"/>
<comment type="cofactor">
    <cofactor evidence="2">
        <name>heme</name>
        <dbReference type="ChEBI" id="CHEBI:30413"/>
    </cofactor>
</comment>
<gene>
    <name evidence="3" type="ORF">OE88DRAFT_1660385</name>
</gene>
<keyword evidence="2" id="KW-0408">Iron</keyword>
<evidence type="ECO:0000313" key="4">
    <source>
        <dbReference type="Proteomes" id="UP000305948"/>
    </source>
</evidence>
<keyword evidence="4" id="KW-1185">Reference proteome</keyword>
<dbReference type="CDD" id="cd11059">
    <property type="entry name" value="CYP_fungal"/>
    <property type="match status" value="1"/>
</dbReference>
<accession>A0A5C3N209</accession>
<dbReference type="PRINTS" id="PR00463">
    <property type="entry name" value="EP450I"/>
</dbReference>
<sequence>MSILYGLAAVAIFLRLLYAIYYRLVASPLAKIPGPAVSKLIRLWLVYQELTGRRRTYIHDLHKLYGEVVRIAPNEVSFATGEAVKQIYSVGGSGYEKTEFYNLFMNFGARNMFSTLTKGEHSERKRRIADRYAKTYVMQPNILAGIRERAVAFVAKVSQDYAARGSVNVYVPLHCYALDCITHHLFHPYGTHSIEDPEDLKIMQELSYHDSLKARIVQYYLPRLHKLIGKVGNPFASAKKPDLTASYVLENCNNRSASVSDHTVLAKLRTRKDSVPAFEIPSECMDHLAAGIDTTGDGLCFLMWQLSRRESAHIQEKLRAEIQDNPQVPVDDLPYMEAVVKEGLRCYSPIPMSLPRYVPEEGRVLEGYYLPGKTIVSCQAWTLHQLDTKVFPDPEKFVPERWLEEDGKEDRNRLFFAFASGGRGCIGKNLALMEMKILLKEVYGSYRTVIAPEMTASMEISDQIIASRPKGQVCLLRFEEIA</sequence>
<dbReference type="OrthoDB" id="1470350at2759"/>
<feature type="binding site" description="axial binding residue" evidence="2">
    <location>
        <position position="425"/>
    </location>
    <ligand>
        <name>heme</name>
        <dbReference type="ChEBI" id="CHEBI:30413"/>
    </ligand>
    <ligandPart>
        <name>Fe</name>
        <dbReference type="ChEBI" id="CHEBI:18248"/>
    </ligandPart>
</feature>
<dbReference type="SUPFAM" id="SSF48264">
    <property type="entry name" value="Cytochrome P450"/>
    <property type="match status" value="1"/>
</dbReference>
<keyword evidence="2" id="KW-0479">Metal-binding</keyword>
<reference evidence="3 4" key="1">
    <citation type="journal article" date="2019" name="Nat. Ecol. Evol.">
        <title>Megaphylogeny resolves global patterns of mushroom evolution.</title>
        <authorList>
            <person name="Varga T."/>
            <person name="Krizsan K."/>
            <person name="Foldi C."/>
            <person name="Dima B."/>
            <person name="Sanchez-Garcia M."/>
            <person name="Sanchez-Ramirez S."/>
            <person name="Szollosi G.J."/>
            <person name="Szarkandi J.G."/>
            <person name="Papp V."/>
            <person name="Albert L."/>
            <person name="Andreopoulos W."/>
            <person name="Angelini C."/>
            <person name="Antonin V."/>
            <person name="Barry K.W."/>
            <person name="Bougher N.L."/>
            <person name="Buchanan P."/>
            <person name="Buyck B."/>
            <person name="Bense V."/>
            <person name="Catcheside P."/>
            <person name="Chovatia M."/>
            <person name="Cooper J."/>
            <person name="Damon W."/>
            <person name="Desjardin D."/>
            <person name="Finy P."/>
            <person name="Geml J."/>
            <person name="Haridas S."/>
            <person name="Hughes K."/>
            <person name="Justo A."/>
            <person name="Karasinski D."/>
            <person name="Kautmanova I."/>
            <person name="Kiss B."/>
            <person name="Kocsube S."/>
            <person name="Kotiranta H."/>
            <person name="LaButti K.M."/>
            <person name="Lechner B.E."/>
            <person name="Liimatainen K."/>
            <person name="Lipzen A."/>
            <person name="Lukacs Z."/>
            <person name="Mihaltcheva S."/>
            <person name="Morgado L.N."/>
            <person name="Niskanen T."/>
            <person name="Noordeloos M.E."/>
            <person name="Ohm R.A."/>
            <person name="Ortiz-Santana B."/>
            <person name="Ovrebo C."/>
            <person name="Racz N."/>
            <person name="Riley R."/>
            <person name="Savchenko A."/>
            <person name="Shiryaev A."/>
            <person name="Soop K."/>
            <person name="Spirin V."/>
            <person name="Szebenyi C."/>
            <person name="Tomsovsky M."/>
            <person name="Tulloss R.E."/>
            <person name="Uehling J."/>
            <person name="Grigoriev I.V."/>
            <person name="Vagvolgyi C."/>
            <person name="Papp T."/>
            <person name="Martin F.M."/>
            <person name="Miettinen O."/>
            <person name="Hibbett D.S."/>
            <person name="Nagy L.G."/>
        </authorList>
    </citation>
    <scope>NUCLEOTIDE SEQUENCE [LARGE SCALE GENOMIC DNA]</scope>
    <source>
        <strain evidence="3 4">OMC1185</strain>
    </source>
</reference>
<name>A0A5C3N209_9AGAM</name>
<dbReference type="Proteomes" id="UP000305948">
    <property type="component" value="Unassembled WGS sequence"/>
</dbReference>
<dbReference type="InterPro" id="IPR036396">
    <property type="entry name" value="Cyt_P450_sf"/>
</dbReference>
<dbReference type="Pfam" id="PF00067">
    <property type="entry name" value="p450"/>
    <property type="match status" value="1"/>
</dbReference>
<dbReference type="InterPro" id="IPR001128">
    <property type="entry name" value="Cyt_P450"/>
</dbReference>
<dbReference type="Gene3D" id="1.10.630.10">
    <property type="entry name" value="Cytochrome P450"/>
    <property type="match status" value="1"/>
</dbReference>
<dbReference type="PRINTS" id="PR00385">
    <property type="entry name" value="P450"/>
</dbReference>
<evidence type="ECO:0000256" key="1">
    <source>
        <dbReference type="ARBA" id="ARBA00005179"/>
    </source>
</evidence>
<dbReference type="PANTHER" id="PTHR24305">
    <property type="entry name" value="CYTOCHROME P450"/>
    <property type="match status" value="1"/>
</dbReference>
<organism evidence="3 4">
    <name type="scientific">Heliocybe sulcata</name>
    <dbReference type="NCBI Taxonomy" id="5364"/>
    <lineage>
        <taxon>Eukaryota</taxon>
        <taxon>Fungi</taxon>
        <taxon>Dikarya</taxon>
        <taxon>Basidiomycota</taxon>
        <taxon>Agaricomycotina</taxon>
        <taxon>Agaricomycetes</taxon>
        <taxon>Gloeophyllales</taxon>
        <taxon>Gloeophyllaceae</taxon>
        <taxon>Heliocybe</taxon>
    </lineage>
</organism>
<keyword evidence="2" id="KW-0349">Heme</keyword>
<dbReference type="EMBL" id="ML213512">
    <property type="protein sequence ID" value="TFK51092.1"/>
    <property type="molecule type" value="Genomic_DNA"/>
</dbReference>
<protein>
    <submittedName>
        <fullName evidence="3">Cytochrome P450</fullName>
    </submittedName>
</protein>
<comment type="pathway">
    <text evidence="1">Secondary metabolite biosynthesis.</text>
</comment>
<dbReference type="GO" id="GO:0004497">
    <property type="term" value="F:monooxygenase activity"/>
    <property type="evidence" value="ECO:0007669"/>
    <property type="project" value="InterPro"/>
</dbReference>
<dbReference type="GO" id="GO:0005506">
    <property type="term" value="F:iron ion binding"/>
    <property type="evidence" value="ECO:0007669"/>
    <property type="project" value="InterPro"/>
</dbReference>
<dbReference type="STRING" id="5364.A0A5C3N209"/>
<evidence type="ECO:0000313" key="3">
    <source>
        <dbReference type="EMBL" id="TFK51092.1"/>
    </source>
</evidence>
<dbReference type="GO" id="GO:0016705">
    <property type="term" value="F:oxidoreductase activity, acting on paired donors, with incorporation or reduction of molecular oxygen"/>
    <property type="evidence" value="ECO:0007669"/>
    <property type="project" value="InterPro"/>
</dbReference>
<dbReference type="InterPro" id="IPR050121">
    <property type="entry name" value="Cytochrome_P450_monoxygenase"/>
</dbReference>
<dbReference type="GO" id="GO:0020037">
    <property type="term" value="F:heme binding"/>
    <property type="evidence" value="ECO:0007669"/>
    <property type="project" value="InterPro"/>
</dbReference>
<dbReference type="AlphaFoldDB" id="A0A5C3N209"/>
<dbReference type="PANTHER" id="PTHR24305:SF164">
    <property type="entry name" value="P450, PUTATIVE (EUROFUNG)-RELATED"/>
    <property type="match status" value="1"/>
</dbReference>